<keyword evidence="17" id="KW-1185">Reference proteome</keyword>
<feature type="binding site" evidence="13">
    <location>
        <position position="368"/>
    </location>
    <ligand>
        <name>heme</name>
        <dbReference type="ChEBI" id="CHEBI:30413"/>
    </ligand>
</feature>
<keyword evidence="9 10" id="KW-0376">Hydrogen peroxide</keyword>
<comment type="similarity">
    <text evidence="2">Belongs to the catalase family. HPII subfamily.</text>
</comment>
<dbReference type="CDD" id="cd03132">
    <property type="entry name" value="GATase1_catalase"/>
    <property type="match status" value="1"/>
</dbReference>
<accession>A0A846HBS3</accession>
<comment type="catalytic activity">
    <reaction evidence="10">
        <text>2 H2O2 = O2 + 2 H2O</text>
        <dbReference type="Rhea" id="RHEA:20309"/>
        <dbReference type="ChEBI" id="CHEBI:15377"/>
        <dbReference type="ChEBI" id="CHEBI:15379"/>
        <dbReference type="ChEBI" id="CHEBI:16240"/>
        <dbReference type="EC" id="1.11.1.6"/>
    </reaction>
</comment>
<sequence length="722" mass="81445">MSEPNINEQSKNESLEQFREEPGEYMTTNQGIRVNNTDNSLHAGQRGPTLMEDFHLREKMTHFDRERIPERVVHARGSGAHGYFQVYESLAEYTKAKFLQDPSVKTPVFARFSTVTGFRGSADTVRDVRGFSVKFYTEDGNYDFVGNNIPVFFIQDGIKFPDLVHAIKPEPDNEMPQAAAAHDNFWDFISLMPESMHMIMWVLSDRAIPRSYRMMQGFGVHTFRFVNEQGKARFVKFHWKPLLGVYSLVWDEAQKIAGKDPDFHRRDIWEAIEMGDFPEYELGVQIIEEEDEFKFDFDILDSTKIIPEELVPVRPIGKMVLNRNPDNFFAETEQVAFQPSHVVSGIDYSNDPLLQARLLSYHDTQIHRLGSANFESLPINRAVCPVHNNDRDGIMQMKINKGKTNYFPNSLGGGCPMMSPESMGGYAHYMEKVEGHKIRERSDSFSDHFSQATLFWNSLSKPEKEHLVKAAHFELGKVETKEVRQRMVELFNQVDNELAKLVAMGIGVAAPKAVTQNHGRTSPALSMENNPNQPEKTIKGRRIAILAADGFDGSQLMEIKQALKSGGAQAEVVSKFKGMIKSADGKEVEVNKTFLTAASVMYDAVYIPGGKESIETLKKEGDVVEFINDTLKHYKAIAATGEAVDLLMMAPESKAMALEKSQSNGHVTSDNGVIASRNADNIKNVAQEFVKAIAQHRHWTRTINEIKPPVQEPIGDRLTMAN</sequence>
<dbReference type="Pfam" id="PF06628">
    <property type="entry name" value="Catalase-rel"/>
    <property type="match status" value="1"/>
</dbReference>
<keyword evidence="8 10" id="KW-0408">Iron</keyword>
<dbReference type="GO" id="GO:0005829">
    <property type="term" value="C:cytosol"/>
    <property type="evidence" value="ECO:0007669"/>
    <property type="project" value="TreeGrafter"/>
</dbReference>
<evidence type="ECO:0000256" key="1">
    <source>
        <dbReference type="ARBA" id="ARBA00001971"/>
    </source>
</evidence>
<evidence type="ECO:0000256" key="3">
    <source>
        <dbReference type="ARBA" id="ARBA00012314"/>
    </source>
</evidence>
<dbReference type="EMBL" id="JTCM02000036">
    <property type="protein sequence ID" value="NEU74209.1"/>
    <property type="molecule type" value="Genomic_DNA"/>
</dbReference>
<comment type="function">
    <text evidence="10">Decomposes hydrogen peroxide into water and oxygen; serves to protect cells from the toxic effects of hydrogen peroxide.</text>
</comment>
<proteinExistence type="inferred from homology"/>
<feature type="binding site" description="axial binding residue" evidence="12">
    <location>
        <position position="361"/>
    </location>
    <ligand>
        <name>heme</name>
        <dbReference type="ChEBI" id="CHEBI:30413"/>
    </ligand>
    <ligandPart>
        <name>Fe</name>
        <dbReference type="ChEBI" id="CHEBI:18248"/>
    </ligandPart>
</feature>
<evidence type="ECO:0000256" key="9">
    <source>
        <dbReference type="ARBA" id="ARBA00023324"/>
    </source>
</evidence>
<keyword evidence="7 10" id="KW-0560">Oxidoreductase</keyword>
<name>A0A846HBS3_9CYAN</name>
<dbReference type="GO" id="GO:0046872">
    <property type="term" value="F:metal ion binding"/>
    <property type="evidence" value="ECO:0007669"/>
    <property type="project" value="UniProtKB-KW"/>
</dbReference>
<keyword evidence="6 10" id="KW-0479">Metal-binding</keyword>
<dbReference type="InterPro" id="IPR024708">
    <property type="entry name" value="Catalase_AS"/>
</dbReference>
<evidence type="ECO:0000313" key="17">
    <source>
        <dbReference type="Proteomes" id="UP000031549"/>
    </source>
</evidence>
<dbReference type="PIRSF" id="PIRSF038927">
    <property type="entry name" value="Catalase_clade2"/>
    <property type="match status" value="1"/>
</dbReference>
<dbReference type="FunFam" id="2.40.180.10:FF:000003">
    <property type="entry name" value="Catalase"/>
    <property type="match status" value="1"/>
</dbReference>
<dbReference type="Pfam" id="PF18011">
    <property type="entry name" value="Catalase_C"/>
    <property type="match status" value="1"/>
</dbReference>
<dbReference type="PROSITE" id="PS00438">
    <property type="entry name" value="CATALASE_2"/>
    <property type="match status" value="1"/>
</dbReference>
<evidence type="ECO:0000256" key="14">
    <source>
        <dbReference type="SAM" id="MobiDB-lite"/>
    </source>
</evidence>
<comment type="caution">
    <text evidence="16">The sequence shown here is derived from an EMBL/GenBank/DDBJ whole genome shotgun (WGS) entry which is preliminary data.</text>
</comment>
<dbReference type="InterPro" id="IPR018028">
    <property type="entry name" value="Catalase"/>
</dbReference>
<evidence type="ECO:0000259" key="15">
    <source>
        <dbReference type="SMART" id="SM01060"/>
    </source>
</evidence>
<dbReference type="Gene3D" id="2.40.180.10">
    <property type="entry name" value="Catalase core domain"/>
    <property type="match status" value="1"/>
</dbReference>
<feature type="binding site" evidence="13">
    <location>
        <position position="160"/>
    </location>
    <ligand>
        <name>heme</name>
        <dbReference type="ChEBI" id="CHEBI:30413"/>
    </ligand>
</feature>
<dbReference type="CDD" id="cd08155">
    <property type="entry name" value="catalase_clade_2"/>
    <property type="match status" value="1"/>
</dbReference>
<evidence type="ECO:0000256" key="10">
    <source>
        <dbReference type="PIRNR" id="PIRNR038927"/>
    </source>
</evidence>
<dbReference type="PROSITE" id="PS51402">
    <property type="entry name" value="CATALASE_3"/>
    <property type="match status" value="1"/>
</dbReference>
<dbReference type="SUPFAM" id="SSF56634">
    <property type="entry name" value="Heme-dependent catalase-like"/>
    <property type="match status" value="1"/>
</dbReference>
<feature type="binding site" evidence="13">
    <location>
        <position position="357"/>
    </location>
    <ligand>
        <name>heme</name>
        <dbReference type="ChEBI" id="CHEBI:30413"/>
    </ligand>
</feature>
<keyword evidence="4 10" id="KW-0575">Peroxidase</keyword>
<evidence type="ECO:0000256" key="4">
    <source>
        <dbReference type="ARBA" id="ARBA00022559"/>
    </source>
</evidence>
<dbReference type="Proteomes" id="UP000031549">
    <property type="component" value="Unassembled WGS sequence"/>
</dbReference>
<dbReference type="PANTHER" id="PTHR42821">
    <property type="entry name" value="CATALASE"/>
    <property type="match status" value="1"/>
</dbReference>
<evidence type="ECO:0000256" key="12">
    <source>
        <dbReference type="PIRSR" id="PIRSR038927-2"/>
    </source>
</evidence>
<gene>
    <name evidence="16" type="ORF">PI95_016985</name>
</gene>
<evidence type="ECO:0000256" key="6">
    <source>
        <dbReference type="ARBA" id="ARBA00022723"/>
    </source>
</evidence>
<dbReference type="InterPro" id="IPR043156">
    <property type="entry name" value="Catalase_clade2_helical"/>
</dbReference>
<dbReference type="RefSeq" id="WP_039738534.1">
    <property type="nucleotide sequence ID" value="NZ_JTCM02000036.1"/>
</dbReference>
<evidence type="ECO:0000256" key="7">
    <source>
        <dbReference type="ARBA" id="ARBA00023002"/>
    </source>
</evidence>
<evidence type="ECO:0000256" key="11">
    <source>
        <dbReference type="PIRSR" id="PIRSR038927-1"/>
    </source>
</evidence>
<dbReference type="AlphaFoldDB" id="A0A846HBS3"/>
<feature type="compositionally biased region" description="Polar residues" evidence="14">
    <location>
        <begin position="26"/>
        <end position="42"/>
    </location>
</feature>
<evidence type="ECO:0000256" key="8">
    <source>
        <dbReference type="ARBA" id="ARBA00023004"/>
    </source>
</evidence>
<evidence type="ECO:0000256" key="5">
    <source>
        <dbReference type="ARBA" id="ARBA00022617"/>
    </source>
</evidence>
<feature type="active site" evidence="11">
    <location>
        <position position="147"/>
    </location>
</feature>
<dbReference type="InterPro" id="IPR029062">
    <property type="entry name" value="Class_I_gatase-like"/>
</dbReference>
<dbReference type="GO" id="GO:0006979">
    <property type="term" value="P:response to oxidative stress"/>
    <property type="evidence" value="ECO:0007669"/>
    <property type="project" value="InterPro"/>
</dbReference>
<comment type="cofactor">
    <cofactor evidence="1 10 12">
        <name>heme</name>
        <dbReference type="ChEBI" id="CHEBI:30413"/>
    </cofactor>
</comment>
<dbReference type="GO" id="GO:0042744">
    <property type="term" value="P:hydrogen peroxide catabolic process"/>
    <property type="evidence" value="ECO:0007669"/>
    <property type="project" value="UniProtKB-UniRule"/>
</dbReference>
<dbReference type="Pfam" id="PF00199">
    <property type="entry name" value="Catalase"/>
    <property type="match status" value="1"/>
</dbReference>
<feature type="active site" evidence="11">
    <location>
        <position position="74"/>
    </location>
</feature>
<feature type="region of interest" description="Disordered" evidence="14">
    <location>
        <begin position="1"/>
        <end position="47"/>
    </location>
</feature>
<evidence type="ECO:0000313" key="16">
    <source>
        <dbReference type="EMBL" id="NEU74209.1"/>
    </source>
</evidence>
<feature type="compositionally biased region" description="Basic and acidic residues" evidence="14">
    <location>
        <begin position="10"/>
        <end position="22"/>
    </location>
</feature>
<dbReference type="SUPFAM" id="SSF52317">
    <property type="entry name" value="Class I glutamine amidotransferase-like"/>
    <property type="match status" value="1"/>
</dbReference>
<feature type="binding site" evidence="13">
    <location>
        <position position="111"/>
    </location>
    <ligand>
        <name>heme</name>
        <dbReference type="ChEBI" id="CHEBI:30413"/>
    </ligand>
</feature>
<reference evidence="16 17" key="1">
    <citation type="journal article" date="2015" name="Genome Announc.">
        <title>Draft Genome Sequence of Cyanobacterium Hassallia byssoidea Strain VB512170, Isolated from Monuments in India.</title>
        <authorList>
            <person name="Singh D."/>
            <person name="Chandrababunaidu M.M."/>
            <person name="Panda A."/>
            <person name="Sen D."/>
            <person name="Bhattacharyya S."/>
            <person name="Adhikary S.P."/>
            <person name="Tripathy S."/>
        </authorList>
    </citation>
    <scope>NUCLEOTIDE SEQUENCE [LARGE SCALE GENOMIC DNA]</scope>
    <source>
        <strain evidence="16 17">VB512170</strain>
    </source>
</reference>
<dbReference type="InterPro" id="IPR041399">
    <property type="entry name" value="Catalase_large_C"/>
</dbReference>
<feature type="binding site" evidence="13">
    <location>
        <position position="71"/>
    </location>
    <ligand>
        <name>heme</name>
        <dbReference type="ChEBI" id="CHEBI:30413"/>
    </ligand>
</feature>
<organism evidence="16 17">
    <name type="scientific">Hassallia byssoidea VB512170</name>
    <dbReference type="NCBI Taxonomy" id="1304833"/>
    <lineage>
        <taxon>Bacteria</taxon>
        <taxon>Bacillati</taxon>
        <taxon>Cyanobacteriota</taxon>
        <taxon>Cyanophyceae</taxon>
        <taxon>Nostocales</taxon>
        <taxon>Tolypothrichaceae</taxon>
        <taxon>Hassallia</taxon>
    </lineage>
</organism>
<dbReference type="FunFam" id="1.20.1370.20:FF:000001">
    <property type="entry name" value="Catalase HPII"/>
    <property type="match status" value="1"/>
</dbReference>
<dbReference type="InterPro" id="IPR011614">
    <property type="entry name" value="Catalase_core"/>
</dbReference>
<feature type="domain" description="Catalase core" evidence="15">
    <location>
        <begin position="27"/>
        <end position="415"/>
    </location>
</feature>
<dbReference type="SMART" id="SM01060">
    <property type="entry name" value="Catalase"/>
    <property type="match status" value="1"/>
</dbReference>
<dbReference type="PANTHER" id="PTHR42821:SF1">
    <property type="entry name" value="CATALASE-B"/>
    <property type="match status" value="1"/>
</dbReference>
<dbReference type="InterPro" id="IPR010582">
    <property type="entry name" value="Catalase_immune_responsive"/>
</dbReference>
<evidence type="ECO:0000256" key="13">
    <source>
        <dbReference type="PIRSR" id="PIRSR038927-3"/>
    </source>
</evidence>
<dbReference type="PRINTS" id="PR00067">
    <property type="entry name" value="CATALASE"/>
</dbReference>
<evidence type="ECO:0000256" key="2">
    <source>
        <dbReference type="ARBA" id="ARBA00010660"/>
    </source>
</evidence>
<protein>
    <recommendedName>
        <fullName evidence="3 10">Catalase</fullName>
        <ecNumber evidence="3 10">1.11.1.6</ecNumber>
    </recommendedName>
</protein>
<dbReference type="EC" id="1.11.1.6" evidence="3 10"/>
<dbReference type="InterPro" id="IPR024712">
    <property type="entry name" value="Catalase_clade2"/>
</dbReference>
<dbReference type="GO" id="GO:0004096">
    <property type="term" value="F:catalase activity"/>
    <property type="evidence" value="ECO:0007669"/>
    <property type="project" value="UniProtKB-UniRule"/>
</dbReference>
<keyword evidence="5 10" id="KW-0349">Heme</keyword>
<dbReference type="Gene3D" id="3.40.50.880">
    <property type="match status" value="1"/>
</dbReference>
<dbReference type="GO" id="GO:0020037">
    <property type="term" value="F:heme binding"/>
    <property type="evidence" value="ECO:0007669"/>
    <property type="project" value="UniProtKB-UniRule"/>
</dbReference>
<dbReference type="Gene3D" id="1.20.1370.20">
    <property type="match status" value="1"/>
</dbReference>
<dbReference type="InterPro" id="IPR020835">
    <property type="entry name" value="Catalase_sf"/>
</dbReference>